<dbReference type="STRING" id="388357.GCA_001580365_03802"/>
<reference evidence="3 4" key="1">
    <citation type="submission" date="2019-07" db="EMBL/GenBank/DDBJ databases">
        <title>Whole genome shotgun sequence of Kocuria turfanensis NBRC 107627.</title>
        <authorList>
            <person name="Hosoyama A."/>
            <person name="Uohara A."/>
            <person name="Ohji S."/>
            <person name="Ichikawa N."/>
        </authorList>
    </citation>
    <scope>NUCLEOTIDE SEQUENCE [LARGE SCALE GENOMIC DNA]</scope>
    <source>
        <strain evidence="3 4">NBRC 107627</strain>
    </source>
</reference>
<comment type="caution">
    <text evidence="3">The sequence shown here is derived from an EMBL/GenBank/DDBJ whole genome shotgun (WGS) entry which is preliminary data.</text>
</comment>
<accession>A0A512IIR5</accession>
<organism evidence="3 4">
    <name type="scientific">Kocuria turfanensis</name>
    <dbReference type="NCBI Taxonomy" id="388357"/>
    <lineage>
        <taxon>Bacteria</taxon>
        <taxon>Bacillati</taxon>
        <taxon>Actinomycetota</taxon>
        <taxon>Actinomycetes</taxon>
        <taxon>Micrococcales</taxon>
        <taxon>Micrococcaceae</taxon>
        <taxon>Kocuria</taxon>
    </lineage>
</organism>
<feature type="region of interest" description="Disordered" evidence="1">
    <location>
        <begin position="87"/>
        <end position="115"/>
    </location>
</feature>
<dbReference type="Proteomes" id="UP000321103">
    <property type="component" value="Unassembled WGS sequence"/>
</dbReference>
<dbReference type="AlphaFoldDB" id="A0A512IIR5"/>
<protein>
    <recommendedName>
        <fullName evidence="2">HTH arsR-type domain-containing protein</fullName>
    </recommendedName>
</protein>
<evidence type="ECO:0000313" key="4">
    <source>
        <dbReference type="Proteomes" id="UP000321103"/>
    </source>
</evidence>
<dbReference type="CDD" id="cd00090">
    <property type="entry name" value="HTH_ARSR"/>
    <property type="match status" value="1"/>
</dbReference>
<dbReference type="PROSITE" id="PS50987">
    <property type="entry name" value="HTH_ARSR_2"/>
    <property type="match status" value="1"/>
</dbReference>
<dbReference type="InterPro" id="IPR011991">
    <property type="entry name" value="ArsR-like_HTH"/>
</dbReference>
<dbReference type="SUPFAM" id="SSF46785">
    <property type="entry name" value="Winged helix' DNA-binding domain"/>
    <property type="match status" value="1"/>
</dbReference>
<dbReference type="GO" id="GO:0003700">
    <property type="term" value="F:DNA-binding transcription factor activity"/>
    <property type="evidence" value="ECO:0007669"/>
    <property type="project" value="InterPro"/>
</dbReference>
<dbReference type="InterPro" id="IPR001845">
    <property type="entry name" value="HTH_ArsR_DNA-bd_dom"/>
</dbReference>
<keyword evidence="4" id="KW-1185">Reference proteome</keyword>
<evidence type="ECO:0000259" key="2">
    <source>
        <dbReference type="PROSITE" id="PS50987"/>
    </source>
</evidence>
<evidence type="ECO:0000313" key="3">
    <source>
        <dbReference type="EMBL" id="GEO97542.1"/>
    </source>
</evidence>
<proteinExistence type="predicted"/>
<gene>
    <name evidence="3" type="ORF">KTU01_36650</name>
</gene>
<feature type="compositionally biased region" description="Low complexity" evidence="1">
    <location>
        <begin position="97"/>
        <end position="108"/>
    </location>
</feature>
<dbReference type="InterPro" id="IPR000835">
    <property type="entry name" value="HTH_MarR-typ"/>
</dbReference>
<name>A0A512IIR5_9MICC</name>
<dbReference type="Gene3D" id="1.10.10.10">
    <property type="entry name" value="Winged helix-like DNA-binding domain superfamily/Winged helix DNA-binding domain"/>
    <property type="match status" value="1"/>
</dbReference>
<dbReference type="EMBL" id="BJZS01000145">
    <property type="protein sequence ID" value="GEO97542.1"/>
    <property type="molecule type" value="Genomic_DNA"/>
</dbReference>
<sequence length="115" mass="12170">MLSNHGHVLLVVARGGDVRVSDIAALVGITERAALMILKDLEEAGFITRRKQGRRTHYTIDEHQHFRHPTLSAHEIGELLAVLGPASPPGPTIAGDATTPPAANTPPAREGASCV</sequence>
<dbReference type="InterPro" id="IPR036388">
    <property type="entry name" value="WH-like_DNA-bd_sf"/>
</dbReference>
<dbReference type="InterPro" id="IPR036390">
    <property type="entry name" value="WH_DNA-bd_sf"/>
</dbReference>
<evidence type="ECO:0000256" key="1">
    <source>
        <dbReference type="SAM" id="MobiDB-lite"/>
    </source>
</evidence>
<dbReference type="Pfam" id="PF12802">
    <property type="entry name" value="MarR_2"/>
    <property type="match status" value="1"/>
</dbReference>
<feature type="domain" description="HTH arsR-type" evidence="2">
    <location>
        <begin position="1"/>
        <end position="81"/>
    </location>
</feature>